<evidence type="ECO:0008006" key="13">
    <source>
        <dbReference type="Google" id="ProtNLM"/>
    </source>
</evidence>
<dbReference type="InterPro" id="IPR029032">
    <property type="entry name" value="AhpD-like"/>
</dbReference>
<dbReference type="GO" id="GO:0004525">
    <property type="term" value="F:ribonuclease III activity"/>
    <property type="evidence" value="ECO:0007669"/>
    <property type="project" value="InterPro"/>
</dbReference>
<dbReference type="Gene3D" id="3.30.160.380">
    <property type="entry name" value="Dicer dimerisation domain"/>
    <property type="match status" value="1"/>
</dbReference>
<dbReference type="PROSITE" id="PS51192">
    <property type="entry name" value="HELICASE_ATP_BIND_1"/>
    <property type="match status" value="1"/>
</dbReference>
<dbReference type="SMART" id="SM00487">
    <property type="entry name" value="DEXDc"/>
    <property type="match status" value="1"/>
</dbReference>
<dbReference type="GO" id="GO:0004386">
    <property type="term" value="F:helicase activity"/>
    <property type="evidence" value="ECO:0007669"/>
    <property type="project" value="UniProtKB-KW"/>
</dbReference>
<dbReference type="SUPFAM" id="SSF69118">
    <property type="entry name" value="AhpD-like"/>
    <property type="match status" value="1"/>
</dbReference>
<feature type="domain" description="Helicase C-terminal" evidence="9">
    <location>
        <begin position="369"/>
        <end position="527"/>
    </location>
</feature>
<dbReference type="HOGENOM" id="CLU_000907_4_0_1"/>
<evidence type="ECO:0000256" key="6">
    <source>
        <dbReference type="PROSITE-ProRule" id="PRU00657"/>
    </source>
</evidence>
<evidence type="ECO:0000259" key="7">
    <source>
        <dbReference type="PROSITE" id="PS50142"/>
    </source>
</evidence>
<feature type="domain" description="RNase III" evidence="7">
    <location>
        <begin position="1126"/>
        <end position="1273"/>
    </location>
</feature>
<dbReference type="PROSITE" id="PS00517">
    <property type="entry name" value="RNASE_3_1"/>
    <property type="match status" value="1"/>
</dbReference>
<evidence type="ECO:0000259" key="10">
    <source>
        <dbReference type="PROSITE" id="PS51327"/>
    </source>
</evidence>
<dbReference type="CDD" id="cd00593">
    <property type="entry name" value="RIBOc"/>
    <property type="match status" value="2"/>
</dbReference>
<dbReference type="GO" id="GO:0005737">
    <property type="term" value="C:cytoplasm"/>
    <property type="evidence" value="ECO:0007669"/>
    <property type="project" value="TreeGrafter"/>
</dbReference>
<dbReference type="GO" id="GO:0003723">
    <property type="term" value="F:RNA binding"/>
    <property type="evidence" value="ECO:0007669"/>
    <property type="project" value="UniProtKB-UniRule"/>
</dbReference>
<dbReference type="GO" id="GO:0005524">
    <property type="term" value="F:ATP binding"/>
    <property type="evidence" value="ECO:0007669"/>
    <property type="project" value="UniProtKB-KW"/>
</dbReference>
<keyword evidence="4" id="KW-0347">Helicase</keyword>
<protein>
    <recommendedName>
        <fullName evidence="13">Dicer-like protein 1</fullName>
    </recommendedName>
</protein>
<proteinExistence type="inferred from homology"/>
<feature type="domain" description="Dicer dsRNA-binding fold" evidence="10">
    <location>
        <begin position="557"/>
        <end position="657"/>
    </location>
</feature>
<feature type="domain" description="RNase III" evidence="7">
    <location>
        <begin position="942"/>
        <end position="1088"/>
    </location>
</feature>
<keyword evidence="5" id="KW-0067">ATP-binding</keyword>
<keyword evidence="2" id="KW-0547">Nucleotide-binding</keyword>
<dbReference type="Proteomes" id="UP000027222">
    <property type="component" value="Unassembled WGS sequence"/>
</dbReference>
<dbReference type="GO" id="GO:0030422">
    <property type="term" value="P:siRNA processing"/>
    <property type="evidence" value="ECO:0007669"/>
    <property type="project" value="TreeGrafter"/>
</dbReference>
<dbReference type="OrthoDB" id="416741at2759"/>
<dbReference type="InterPro" id="IPR000999">
    <property type="entry name" value="RNase_III_dom"/>
</dbReference>
<dbReference type="Pfam" id="PF00271">
    <property type="entry name" value="Helicase_C"/>
    <property type="match status" value="1"/>
</dbReference>
<evidence type="ECO:0000313" key="11">
    <source>
        <dbReference type="EMBL" id="KDR81905.1"/>
    </source>
</evidence>
<dbReference type="InterPro" id="IPR011545">
    <property type="entry name" value="DEAD/DEAH_box_helicase_dom"/>
</dbReference>
<dbReference type="EMBL" id="KL142370">
    <property type="protein sequence ID" value="KDR81905.1"/>
    <property type="molecule type" value="Genomic_DNA"/>
</dbReference>
<gene>
    <name evidence="11" type="ORF">GALMADRAFT_59401</name>
</gene>
<evidence type="ECO:0000256" key="3">
    <source>
        <dbReference type="ARBA" id="ARBA00022801"/>
    </source>
</evidence>
<dbReference type="InterPro" id="IPR027417">
    <property type="entry name" value="P-loop_NTPase"/>
</dbReference>
<organism evidence="11 12">
    <name type="scientific">Galerina marginata (strain CBS 339.88)</name>
    <dbReference type="NCBI Taxonomy" id="685588"/>
    <lineage>
        <taxon>Eukaryota</taxon>
        <taxon>Fungi</taxon>
        <taxon>Dikarya</taxon>
        <taxon>Basidiomycota</taxon>
        <taxon>Agaricomycotina</taxon>
        <taxon>Agaricomycetes</taxon>
        <taxon>Agaricomycetidae</taxon>
        <taxon>Agaricales</taxon>
        <taxon>Agaricineae</taxon>
        <taxon>Strophariaceae</taxon>
        <taxon>Galerina</taxon>
    </lineage>
</organism>
<keyword evidence="3" id="KW-0378">Hydrolase</keyword>
<dbReference type="InterPro" id="IPR001650">
    <property type="entry name" value="Helicase_C-like"/>
</dbReference>
<keyword evidence="12" id="KW-1185">Reference proteome</keyword>
<dbReference type="InterPro" id="IPR014001">
    <property type="entry name" value="Helicase_ATP-bd"/>
</dbReference>
<name>A0A067TFC2_GALM3</name>
<dbReference type="Pfam" id="PF00270">
    <property type="entry name" value="DEAD"/>
    <property type="match status" value="1"/>
</dbReference>
<evidence type="ECO:0000256" key="5">
    <source>
        <dbReference type="ARBA" id="ARBA00022840"/>
    </source>
</evidence>
<dbReference type="Gene3D" id="1.20.1290.10">
    <property type="entry name" value="AhpD-like"/>
    <property type="match status" value="1"/>
</dbReference>
<dbReference type="PROSITE" id="PS51194">
    <property type="entry name" value="HELICASE_CTER"/>
    <property type="match status" value="1"/>
</dbReference>
<dbReference type="PANTHER" id="PTHR14950">
    <property type="entry name" value="DICER-RELATED"/>
    <property type="match status" value="1"/>
</dbReference>
<dbReference type="Pfam" id="PF00636">
    <property type="entry name" value="Ribonuclease_3"/>
    <property type="match status" value="2"/>
</dbReference>
<dbReference type="STRING" id="685588.A0A067TFC2"/>
<accession>A0A067TFC2</accession>
<evidence type="ECO:0000256" key="2">
    <source>
        <dbReference type="ARBA" id="ARBA00022741"/>
    </source>
</evidence>
<dbReference type="Gene3D" id="3.40.50.300">
    <property type="entry name" value="P-loop containing nucleotide triphosphate hydrolases"/>
    <property type="match status" value="2"/>
</dbReference>
<dbReference type="PROSITE" id="PS50142">
    <property type="entry name" value="RNASE_3_2"/>
    <property type="match status" value="2"/>
</dbReference>
<dbReference type="Gene3D" id="1.10.1520.10">
    <property type="entry name" value="Ribonuclease III domain"/>
    <property type="match status" value="2"/>
</dbReference>
<dbReference type="SMART" id="SM00535">
    <property type="entry name" value="RIBOc"/>
    <property type="match status" value="2"/>
</dbReference>
<reference evidence="12" key="1">
    <citation type="journal article" date="2014" name="Proc. Natl. Acad. Sci. U.S.A.">
        <title>Extensive sampling of basidiomycete genomes demonstrates inadequacy of the white-rot/brown-rot paradigm for wood decay fungi.</title>
        <authorList>
            <person name="Riley R."/>
            <person name="Salamov A.A."/>
            <person name="Brown D.W."/>
            <person name="Nagy L.G."/>
            <person name="Floudas D."/>
            <person name="Held B.W."/>
            <person name="Levasseur A."/>
            <person name="Lombard V."/>
            <person name="Morin E."/>
            <person name="Otillar R."/>
            <person name="Lindquist E.A."/>
            <person name="Sun H."/>
            <person name="LaButti K.M."/>
            <person name="Schmutz J."/>
            <person name="Jabbour D."/>
            <person name="Luo H."/>
            <person name="Baker S.E."/>
            <person name="Pisabarro A.G."/>
            <person name="Walton J.D."/>
            <person name="Blanchette R.A."/>
            <person name="Henrissat B."/>
            <person name="Martin F."/>
            <person name="Cullen D."/>
            <person name="Hibbett D.S."/>
            <person name="Grigoriev I.V."/>
        </authorList>
    </citation>
    <scope>NUCLEOTIDE SEQUENCE [LARGE SCALE GENOMIC DNA]</scope>
    <source>
        <strain evidence="12">CBS 339.88</strain>
    </source>
</reference>
<evidence type="ECO:0000259" key="9">
    <source>
        <dbReference type="PROSITE" id="PS51194"/>
    </source>
</evidence>
<dbReference type="SUPFAM" id="SSF52540">
    <property type="entry name" value="P-loop containing nucleoside triphosphate hydrolases"/>
    <property type="match status" value="1"/>
</dbReference>
<dbReference type="PANTHER" id="PTHR14950:SF37">
    <property type="entry name" value="ENDORIBONUCLEASE DICER"/>
    <property type="match status" value="1"/>
</dbReference>
<dbReference type="InterPro" id="IPR005034">
    <property type="entry name" value="Dicer_dimerisation"/>
</dbReference>
<dbReference type="Pfam" id="PF03368">
    <property type="entry name" value="Dicer_dimer"/>
    <property type="match status" value="1"/>
</dbReference>
<dbReference type="SMART" id="SM00490">
    <property type="entry name" value="HELICc"/>
    <property type="match status" value="1"/>
</dbReference>
<dbReference type="SUPFAM" id="SSF69065">
    <property type="entry name" value="RNase III domain-like"/>
    <property type="match status" value="2"/>
</dbReference>
<feature type="domain" description="Helicase ATP-binding" evidence="8">
    <location>
        <begin position="23"/>
        <end position="197"/>
    </location>
</feature>
<evidence type="ECO:0000259" key="8">
    <source>
        <dbReference type="PROSITE" id="PS51192"/>
    </source>
</evidence>
<evidence type="ECO:0000256" key="4">
    <source>
        <dbReference type="ARBA" id="ARBA00022806"/>
    </source>
</evidence>
<evidence type="ECO:0000256" key="1">
    <source>
        <dbReference type="ARBA" id="ARBA00022737"/>
    </source>
</evidence>
<dbReference type="CDD" id="cd18034">
    <property type="entry name" value="DEXHc_dicer"/>
    <property type="match status" value="1"/>
</dbReference>
<dbReference type="PROSITE" id="PS51327">
    <property type="entry name" value="DICER_DSRBF"/>
    <property type="match status" value="1"/>
</dbReference>
<dbReference type="SUPFAM" id="SSF54768">
    <property type="entry name" value="dsRNA-binding domain-like"/>
    <property type="match status" value="1"/>
</dbReference>
<sequence length="1743" mass="196087">MTRENDTLQALDGLVPRRYQEEVFSRAQKGNVIAAMDTGSGKTLISLLLIKWTASLEKSRGKAIVFLVPKVTLVEQQHAYIQKNSSLKIGKFHGAQELDLSDRRGWKRRFEGFDVIVMTAQIFVNLLTHSLWSMEKVSLMIFDECHHARKNHPYNTIMREYVHSPAQSRPKIFGMTASPIWNVRDPLGSLAVLEGNLDAKVTAVREHVDELAVHSPKALEVIKEYPFPPEESNYPFPTIYQCFKVIDNAVWNQLDIPWANIDTRYMVTLNNVGPYCASMFLYLEIQHHLTRIVAENSHNLMEDPDDTGGMHGIMPSSGPSSRELPLEFFPVIDILLDFQSFFPLDLTSHAIPIPIGLDWCTPKVKVLVDILAEYYNHTPTFQCIIFVEQRQVASSLSKVLSVIPELQGKIQSAFLVGQGVNSDGVSKQTDRYRGDPVKLFRDRKINILIATSVAEEGLDFKECDLVVRFDPLHHMVGYVQSRGRARKPGSTFIVMIAQNDTAQLDKYRALQQKEPEVNYVYQTRHMAIDSNDDDDIESDDDTDPVDLLLRDRYVVPSTGATLTYDNSLNLLNYLCSLIPRDAFTLAHKPKYLGDFEATVQLPRALPISAENLTFSGPLRRSKKEARRAVAFMAVKRLRELDVFDEYLLPTSKDSNDDDERVKKNRHGKTKRREIPVMLTVSVRDLWLIGHKLWLHPIVVEGEALAGLVTGTPILPEEAKIGDSRVKTLPAQFIHFDEDLEHEQRSAMHQFTRLGIWYNITSSPFTLPLSLYLIPITHDYEPDFNAIQRLLANPRGISDWSQVSEEDYEELMVISFNRFGSRHLLKRIRDDLSPMSTPPPGSRESDASTYYEYWVKAWSRKNRQAIVPSEGPILQVIQFGIPPSLTVWIQRAGRAGRNPSLQARALLSQYSLLRSWLPISSSIRRAFELLPVLCHRITNAYRARCARHELGLPAIPMNMVTEAFTIPSASMPFNNQRLETLGDAVLQVCTTVQLLNRYPSRHEGQLSNLRQKYVSNQYLLRRALDLGLERFVNTEISSVYKWRYILAESEPIFLDDTSPPTRSVTRQYPRRSLQDCMEAILGAAFLAGGIPLALQTGTALQLEFGGPLPWFMRYHQNTEPTRITPLFVGLEKRLGYKFRYNHLLLESLTHPSFTNSEGPSYQRLEFLGDAILDLVVVKYLFDKYPSATSHQLALPRTKAICAPTLANLAVRRLGLHTMMLANSMDLNIAIDRYVPLLERVSGAEIVKFGWKFDPPKALSDIFESVIGAVLVDSGYNYEKTAAVVEYVMEDVLEALSPAVAKDPVSELTEWAAGSGCRSVFFEKRVKATDLLEREGFAVLVHGNVIVGPIVSSSLNTAKFAAAERALGILRDQSSERSLSHLCDCATTMEVHGPSVLDPLAGFSSLFMDDNDPLDNEDAEEVANILASPPRSYRFTSELNVVIFYLCICSSLENHQFFGIYYLSIFLKNESSPVHRLFVSGKYLSGVHDFSPSIGHLTLSSTFLNSLKSLFPENRALHPGGPVSPILSNPWYIVAAVAFSASNRPEGVPRLFEHLLQDLKVSGSSKKSDEKLLAQKLREALLKSGLISGYPKAINALKALHEVMPDELKETNIQRDPTKSLTEYGVIGNSLWRSVYGENSDAVQGLLDSIYPDMGWFSRTIGYGLVYGHVDTLSALETSYTLVASLIAGDTPQQIAWHLDGARRGGASIEEVQAVRQLSMEVAKFCDVHWQHSVPEVDLSQDQTK</sequence>
<dbReference type="InterPro" id="IPR038248">
    <property type="entry name" value="Dicer_dimer_sf"/>
</dbReference>
<dbReference type="InterPro" id="IPR036389">
    <property type="entry name" value="RNase_III_sf"/>
</dbReference>
<comment type="similarity">
    <text evidence="6">Belongs to the helicase family. Dicer subfamily.</text>
</comment>
<keyword evidence="6" id="KW-0694">RNA-binding</keyword>
<keyword evidence="1" id="KW-0677">Repeat</keyword>
<evidence type="ECO:0000313" key="12">
    <source>
        <dbReference type="Proteomes" id="UP000027222"/>
    </source>
</evidence>
<dbReference type="GO" id="GO:0005634">
    <property type="term" value="C:nucleus"/>
    <property type="evidence" value="ECO:0007669"/>
    <property type="project" value="TreeGrafter"/>
</dbReference>